<keyword evidence="11" id="KW-1185">Reference proteome</keyword>
<feature type="region of interest" description="Disordered" evidence="8">
    <location>
        <begin position="23"/>
        <end position="53"/>
    </location>
</feature>
<dbReference type="AlphaFoldDB" id="A0A9D5HQC3"/>
<reference evidence="10" key="1">
    <citation type="submission" date="2021-03" db="EMBL/GenBank/DDBJ databases">
        <authorList>
            <person name="Li Z."/>
            <person name="Yang C."/>
        </authorList>
    </citation>
    <scope>NUCLEOTIDE SEQUENCE</scope>
    <source>
        <strain evidence="10">Dzin_1.0</strain>
        <tissue evidence="10">Leaf</tissue>
    </source>
</reference>
<evidence type="ECO:0000256" key="3">
    <source>
        <dbReference type="ARBA" id="ARBA00022737"/>
    </source>
</evidence>
<name>A0A9D5HQC3_9LILI</name>
<dbReference type="PROSITE" id="PS50302">
    <property type="entry name" value="PUM"/>
    <property type="match status" value="8"/>
</dbReference>
<comment type="caution">
    <text evidence="10">The sequence shown here is derived from an EMBL/GenBank/DDBJ whole genome shotgun (WGS) entry which is preliminary data.</text>
</comment>
<evidence type="ECO:0000256" key="7">
    <source>
        <dbReference type="PROSITE-ProRule" id="PRU00317"/>
    </source>
</evidence>
<feature type="repeat" description="Pumilio" evidence="7">
    <location>
        <begin position="653"/>
        <end position="686"/>
    </location>
</feature>
<feature type="domain" description="PUM-HD" evidence="9">
    <location>
        <begin position="597"/>
        <end position="937"/>
    </location>
</feature>
<feature type="repeat" description="Pumilio" evidence="7">
    <location>
        <begin position="798"/>
        <end position="833"/>
    </location>
</feature>
<dbReference type="Gene3D" id="1.25.10.10">
    <property type="entry name" value="Leucine-rich Repeat Variant"/>
    <property type="match status" value="1"/>
</dbReference>
<evidence type="ECO:0000259" key="9">
    <source>
        <dbReference type="PROSITE" id="PS50303"/>
    </source>
</evidence>
<feature type="region of interest" description="Disordered" evidence="8">
    <location>
        <begin position="1013"/>
        <end position="1038"/>
    </location>
</feature>
<dbReference type="Proteomes" id="UP001085076">
    <property type="component" value="Miscellaneous, Linkage group lg01"/>
</dbReference>
<gene>
    <name evidence="10" type="ORF">J5N97_002373</name>
</gene>
<sequence>MSMRPDSGKGLGDEESRLLLREQRWGNAAPSDRDWELGLQRSGSAPPSVGESREAIARFKDGDRLSSSSVLQSDPAYLSSCYSHSNRNPRVPSPALSWENRSLSQGFQGFGGIGDQRKSSRAEEEAGLSLFSRQPSFGALEERQVGQGNAFSSPGWLDQEGDGLIGFSGLELGRQGSFTDVYQDELGQGTLLAAPSHPESYSPFGSAMEPSNITDEATSSVSGLQSGGSAQIGANFQQRRLSSTASHRDSVLGSPLARNPTPYSLMASRNSLSDDLVPALSGMNLLTDNTYDDTSELHNNIDNMRLGMSTYLQSVRSQRPDFSGSTGVDFSNLTMRPDSQVDLHRRRVPCPVDVQIPSATSVASHRVSPLQFQNPDDSNVAIANFGLSNYNANHALAARPRNIWTSNLPHLFENSAASDASLSSLSHGLGTLESGALGAVFPSGRDFNDADLQNVDDLGNYAAAAATPVQMPQHADPRHLEYLRVADWAAHIAAATGDPSIAKPYLDILGIQKAYLGALVQPDKQNVIPSQARAAGMNPNYLANPPLKLGLPYPLAIPAQPVPPARPLRHGSGLSNVSGSAVGSWHADSMGTIDETLPQSLLEEFKSNKTRSLELYEITGHVVGFSTDQYGSRFIQQKLETAKEEETNMVFQEIIPQALSLMTDVFGNYVIQKFFEHGTVSQVRELGDILSGHVLKLSLQMYGCRVIQKAIEFVDLDQRTRMVQELDGHIMRCVLDQNGNHVIQKCIECIPQDSLQFILSEFVGQVVTLSTHPYGCRVVQRVLEHCYDPKTQTIVMDEILRNVIRLSKDQYGNYVIQHVLEHGKPEERSAIISYLTGQIVELSLQKFASNVVEKCLIYADLEERQALVNEILGTTDENEPLQVMMKDQYGNYVVQKVLQTVDNQQCELILSRIKVHLNSLKKYTYGKHIVTRVEKLVAAGGKDEVRGDQWTMPTSPHNHHGKKSIMVKVKDKALKWRHMLGKKHGHHKSGEEATPIPFGVHEDNNGGEEDPEFHGAPMYESERSPRFYKERSSRRPPIKPNMELEMKYMFDSHKKRGSQLHHLNAFRETSMEKNTTLKEMVLKVIAPAWTKAMEIKQGISYDKCVSLMVIVMHKLEPGEDDRALCEVLTETALLYNGVPEIDGVVNKVKNTLFSLLGLTKEQSIKEQSETLIPTSTNPHTVTWIDGK</sequence>
<feature type="repeat" description="Pumilio" evidence="7">
    <location>
        <begin position="761"/>
        <end position="796"/>
    </location>
</feature>
<protein>
    <recommendedName>
        <fullName evidence="9">PUM-HD domain-containing protein</fullName>
    </recommendedName>
</protein>
<evidence type="ECO:0000256" key="2">
    <source>
        <dbReference type="ARBA" id="ARBA00022490"/>
    </source>
</evidence>
<feature type="region of interest" description="Disordered" evidence="8">
    <location>
        <begin position="192"/>
        <end position="261"/>
    </location>
</feature>
<dbReference type="Pfam" id="PF00806">
    <property type="entry name" value="PUF"/>
    <property type="match status" value="8"/>
</dbReference>
<dbReference type="SUPFAM" id="SSF48371">
    <property type="entry name" value="ARM repeat"/>
    <property type="match status" value="1"/>
</dbReference>
<feature type="repeat" description="Pumilio" evidence="7">
    <location>
        <begin position="834"/>
        <end position="869"/>
    </location>
</feature>
<dbReference type="InterPro" id="IPR057059">
    <property type="entry name" value="LTI65/LTI78_PGEED"/>
</dbReference>
<keyword evidence="4" id="KW-0810">Translation regulation</keyword>
<comment type="function">
    <text evidence="6">Sequence-specific RNA-binding protein that regulates translation and mRNA stability by binding the 3'-UTR of target mRNAs. Binds the APUM-binding elements (APBEs) in the 3'-UTR mRNA sequence of CLV1, PNH, WUS and FAS2.</text>
</comment>
<dbReference type="InterPro" id="IPR033133">
    <property type="entry name" value="PUM-HD"/>
</dbReference>
<dbReference type="GO" id="GO:0005737">
    <property type="term" value="C:cytoplasm"/>
    <property type="evidence" value="ECO:0007669"/>
    <property type="project" value="UniProtKB-SubCell"/>
</dbReference>
<dbReference type="PANTHER" id="PTHR12537:SF187">
    <property type="entry name" value="OS04G0276200 PROTEIN"/>
    <property type="match status" value="1"/>
</dbReference>
<dbReference type="EMBL" id="JAGGNH010000001">
    <property type="protein sequence ID" value="KAJ0984017.1"/>
    <property type="molecule type" value="Genomic_DNA"/>
</dbReference>
<evidence type="ECO:0000256" key="8">
    <source>
        <dbReference type="SAM" id="MobiDB-lite"/>
    </source>
</evidence>
<dbReference type="InterPro" id="IPR056605">
    <property type="entry name" value="LTI65_LTI78_N"/>
</dbReference>
<evidence type="ECO:0000313" key="11">
    <source>
        <dbReference type="Proteomes" id="UP001085076"/>
    </source>
</evidence>
<proteinExistence type="predicted"/>
<feature type="repeat" description="Pumilio" evidence="7">
    <location>
        <begin position="688"/>
        <end position="724"/>
    </location>
</feature>
<dbReference type="Pfam" id="PF23403">
    <property type="entry name" value="LTI65_LTI78_N"/>
    <property type="match status" value="1"/>
</dbReference>
<dbReference type="FunFam" id="1.25.10.10:FF:000004">
    <property type="entry name" value="Pumilio homolog 1 isoform 2"/>
    <property type="match status" value="1"/>
</dbReference>
<dbReference type="PANTHER" id="PTHR12537">
    <property type="entry name" value="RNA BINDING PROTEIN PUMILIO-RELATED"/>
    <property type="match status" value="1"/>
</dbReference>
<feature type="repeat" description="Pumilio" evidence="7">
    <location>
        <begin position="725"/>
        <end position="760"/>
    </location>
</feature>
<feature type="repeat" description="Pumilio" evidence="7">
    <location>
        <begin position="870"/>
        <end position="911"/>
    </location>
</feature>
<keyword evidence="3" id="KW-0677">Repeat</keyword>
<dbReference type="SMART" id="SM00025">
    <property type="entry name" value="Pumilio"/>
    <property type="match status" value="8"/>
</dbReference>
<organism evidence="10 11">
    <name type="scientific">Dioscorea zingiberensis</name>
    <dbReference type="NCBI Taxonomy" id="325984"/>
    <lineage>
        <taxon>Eukaryota</taxon>
        <taxon>Viridiplantae</taxon>
        <taxon>Streptophyta</taxon>
        <taxon>Embryophyta</taxon>
        <taxon>Tracheophyta</taxon>
        <taxon>Spermatophyta</taxon>
        <taxon>Magnoliopsida</taxon>
        <taxon>Liliopsida</taxon>
        <taxon>Dioscoreales</taxon>
        <taxon>Dioscoreaceae</taxon>
        <taxon>Dioscorea</taxon>
    </lineage>
</organism>
<evidence type="ECO:0000256" key="5">
    <source>
        <dbReference type="ARBA" id="ARBA00022884"/>
    </source>
</evidence>
<dbReference type="CDD" id="cd07920">
    <property type="entry name" value="Pumilio"/>
    <property type="match status" value="1"/>
</dbReference>
<dbReference type="GO" id="GO:0006417">
    <property type="term" value="P:regulation of translation"/>
    <property type="evidence" value="ECO:0007669"/>
    <property type="project" value="UniProtKB-KW"/>
</dbReference>
<dbReference type="GO" id="GO:0003729">
    <property type="term" value="F:mRNA binding"/>
    <property type="evidence" value="ECO:0007669"/>
    <property type="project" value="TreeGrafter"/>
</dbReference>
<keyword evidence="2" id="KW-0963">Cytoplasm</keyword>
<evidence type="ECO:0000256" key="6">
    <source>
        <dbReference type="ARBA" id="ARBA00055193"/>
    </source>
</evidence>
<dbReference type="InterPro" id="IPR001313">
    <property type="entry name" value="Pumilio_RNA-bd_rpt"/>
</dbReference>
<accession>A0A9D5HQC3</accession>
<feature type="compositionally biased region" description="Basic and acidic residues" evidence="8">
    <location>
        <begin position="1020"/>
        <end position="1033"/>
    </location>
</feature>
<evidence type="ECO:0000313" key="10">
    <source>
        <dbReference type="EMBL" id="KAJ0984017.1"/>
    </source>
</evidence>
<dbReference type="InterPro" id="IPR016024">
    <property type="entry name" value="ARM-type_fold"/>
</dbReference>
<dbReference type="PROSITE" id="PS50303">
    <property type="entry name" value="PUM_HD"/>
    <property type="match status" value="1"/>
</dbReference>
<dbReference type="OrthoDB" id="668540at2759"/>
<reference evidence="10" key="2">
    <citation type="journal article" date="2022" name="Hortic Res">
        <title>The genome of Dioscorea zingiberensis sheds light on the biosynthesis, origin and evolution of the medicinally important diosgenin saponins.</title>
        <authorList>
            <person name="Li Y."/>
            <person name="Tan C."/>
            <person name="Li Z."/>
            <person name="Guo J."/>
            <person name="Li S."/>
            <person name="Chen X."/>
            <person name="Wang C."/>
            <person name="Dai X."/>
            <person name="Yang H."/>
            <person name="Song W."/>
            <person name="Hou L."/>
            <person name="Xu J."/>
            <person name="Tong Z."/>
            <person name="Xu A."/>
            <person name="Yuan X."/>
            <person name="Wang W."/>
            <person name="Yang Q."/>
            <person name="Chen L."/>
            <person name="Sun Z."/>
            <person name="Wang K."/>
            <person name="Pan B."/>
            <person name="Chen J."/>
            <person name="Bao Y."/>
            <person name="Liu F."/>
            <person name="Qi X."/>
            <person name="Gang D.R."/>
            <person name="Wen J."/>
            <person name="Li J."/>
        </authorList>
    </citation>
    <scope>NUCLEOTIDE SEQUENCE</scope>
    <source>
        <strain evidence="10">Dzin_1.0</strain>
    </source>
</reference>
<dbReference type="InterPro" id="IPR012940">
    <property type="entry name" value="NABP"/>
</dbReference>
<feature type="compositionally biased region" description="Polar residues" evidence="8">
    <location>
        <begin position="209"/>
        <end position="245"/>
    </location>
</feature>
<dbReference type="InterPro" id="IPR011989">
    <property type="entry name" value="ARM-like"/>
</dbReference>
<comment type="subcellular location">
    <subcellularLocation>
        <location evidence="1">Cytoplasm</location>
    </subcellularLocation>
</comment>
<dbReference type="Pfam" id="PF07990">
    <property type="entry name" value="NABP"/>
    <property type="match status" value="1"/>
</dbReference>
<evidence type="ECO:0000256" key="1">
    <source>
        <dbReference type="ARBA" id="ARBA00004496"/>
    </source>
</evidence>
<dbReference type="InterPro" id="IPR033712">
    <property type="entry name" value="Pumilio_RNA-bd"/>
</dbReference>
<keyword evidence="5" id="KW-0694">RNA-binding</keyword>
<dbReference type="Pfam" id="PF23399">
    <property type="entry name" value="LTI65_PGEED"/>
    <property type="match status" value="1"/>
</dbReference>
<evidence type="ECO:0000256" key="4">
    <source>
        <dbReference type="ARBA" id="ARBA00022845"/>
    </source>
</evidence>
<feature type="repeat" description="Pumilio" evidence="7">
    <location>
        <begin position="617"/>
        <end position="652"/>
    </location>
</feature>